<accession>A0A9P1I390</accession>
<evidence type="ECO:0000313" key="3">
    <source>
        <dbReference type="EMBL" id="CAI5437672.1"/>
    </source>
</evidence>
<comment type="caution">
    <text evidence="3">The sequence shown here is derived from an EMBL/GenBank/DDBJ whole genome shotgun (WGS) entry which is preliminary data.</text>
</comment>
<dbReference type="InterPro" id="IPR035849">
    <property type="entry name" value="Fes/Fps/Fer_SH2"/>
</dbReference>
<dbReference type="SMART" id="SM00252">
    <property type="entry name" value="SH2"/>
    <property type="match status" value="1"/>
</dbReference>
<dbReference type="PROSITE" id="PS50001">
    <property type="entry name" value="SH2"/>
    <property type="match status" value="1"/>
</dbReference>
<dbReference type="InterPro" id="IPR000980">
    <property type="entry name" value="SH2"/>
</dbReference>
<organism evidence="3 4">
    <name type="scientific">Caenorhabditis angaria</name>
    <dbReference type="NCBI Taxonomy" id="860376"/>
    <lineage>
        <taxon>Eukaryota</taxon>
        <taxon>Metazoa</taxon>
        <taxon>Ecdysozoa</taxon>
        <taxon>Nematoda</taxon>
        <taxon>Chromadorea</taxon>
        <taxon>Rhabditida</taxon>
        <taxon>Rhabditina</taxon>
        <taxon>Rhabditomorpha</taxon>
        <taxon>Rhabditoidea</taxon>
        <taxon>Rhabditidae</taxon>
        <taxon>Peloderinae</taxon>
        <taxon>Caenorhabditis</taxon>
    </lineage>
</organism>
<dbReference type="Pfam" id="PF00017">
    <property type="entry name" value="SH2"/>
    <property type="match status" value="1"/>
</dbReference>
<evidence type="ECO:0000313" key="4">
    <source>
        <dbReference type="Proteomes" id="UP001152747"/>
    </source>
</evidence>
<dbReference type="AlphaFoldDB" id="A0A9P1I390"/>
<keyword evidence="1" id="KW-0727">SH2 domain</keyword>
<reference evidence="3" key="1">
    <citation type="submission" date="2022-11" db="EMBL/GenBank/DDBJ databases">
        <authorList>
            <person name="Kikuchi T."/>
        </authorList>
    </citation>
    <scope>NUCLEOTIDE SEQUENCE</scope>
    <source>
        <strain evidence="3">PS1010</strain>
    </source>
</reference>
<evidence type="ECO:0000256" key="1">
    <source>
        <dbReference type="PROSITE-ProRule" id="PRU00191"/>
    </source>
</evidence>
<dbReference type="SUPFAM" id="SSF55550">
    <property type="entry name" value="SH2 domain"/>
    <property type="match status" value="1"/>
</dbReference>
<feature type="domain" description="SH2" evidence="2">
    <location>
        <begin position="82"/>
        <end position="147"/>
    </location>
</feature>
<dbReference type="Gene3D" id="3.30.505.10">
    <property type="entry name" value="SH2 domain"/>
    <property type="match status" value="1"/>
</dbReference>
<proteinExistence type="predicted"/>
<dbReference type="InterPro" id="IPR036860">
    <property type="entry name" value="SH2_dom_sf"/>
</dbReference>
<dbReference type="CDD" id="cd10361">
    <property type="entry name" value="SH2_Fps_family"/>
    <property type="match status" value="1"/>
</dbReference>
<protein>
    <recommendedName>
        <fullName evidence="2">SH2 domain-containing protein</fullName>
    </recommendedName>
</protein>
<name>A0A9P1I390_9PELO</name>
<keyword evidence="4" id="KW-1185">Reference proteome</keyword>
<evidence type="ECO:0000259" key="2">
    <source>
        <dbReference type="PROSITE" id="PS50001"/>
    </source>
</evidence>
<dbReference type="Proteomes" id="UP001152747">
    <property type="component" value="Unassembled WGS sequence"/>
</dbReference>
<dbReference type="OrthoDB" id="5814337at2759"/>
<gene>
    <name evidence="3" type="ORF">CAMP_LOCUS309</name>
</gene>
<dbReference type="EMBL" id="CANHGI010000001">
    <property type="protein sequence ID" value="CAI5437672.1"/>
    <property type="molecule type" value="Genomic_DNA"/>
</dbReference>
<sequence>MAAGTTTTTTKKLDPSARKPLLLRKKSVFLFGKSVSPPDSFKEAKTQAVATTVKTEVVPTLQIKDDEELIKGLSKSLIGHQWFHGVMPREEINDLLKINGDYLVRKTTEKRRPIICLSVFHNKEARHFPLNWENGTWFIKNASFILN</sequence>